<dbReference type="EnsemblMetazoa" id="tetur01g13480.1">
    <property type="protein sequence ID" value="tetur01g13480.1"/>
    <property type="gene ID" value="tetur01g13480"/>
</dbReference>
<dbReference type="Proteomes" id="UP000015104">
    <property type="component" value="Unassembled WGS sequence"/>
</dbReference>
<dbReference type="EMBL" id="CAEY01000474">
    <property type="status" value="NOT_ANNOTATED_CDS"/>
    <property type="molecule type" value="Genomic_DNA"/>
</dbReference>
<name>T1JTB1_TETUR</name>
<protein>
    <submittedName>
        <fullName evidence="1">Uncharacterized protein</fullName>
    </submittedName>
</protein>
<sequence length="25" mass="2839">MSKFSGKKQTYGFQVVIIIPRALIN</sequence>
<dbReference type="HOGENOM" id="CLU_3419624_0_0_1"/>
<accession>T1JTB1</accession>
<organism evidence="1 2">
    <name type="scientific">Tetranychus urticae</name>
    <name type="common">Two-spotted spider mite</name>
    <dbReference type="NCBI Taxonomy" id="32264"/>
    <lineage>
        <taxon>Eukaryota</taxon>
        <taxon>Metazoa</taxon>
        <taxon>Ecdysozoa</taxon>
        <taxon>Arthropoda</taxon>
        <taxon>Chelicerata</taxon>
        <taxon>Arachnida</taxon>
        <taxon>Acari</taxon>
        <taxon>Acariformes</taxon>
        <taxon>Trombidiformes</taxon>
        <taxon>Prostigmata</taxon>
        <taxon>Eleutherengona</taxon>
        <taxon>Raphignathae</taxon>
        <taxon>Tetranychoidea</taxon>
        <taxon>Tetranychidae</taxon>
        <taxon>Tetranychus</taxon>
    </lineage>
</organism>
<reference evidence="2" key="1">
    <citation type="submission" date="2011-08" db="EMBL/GenBank/DDBJ databases">
        <authorList>
            <person name="Rombauts S."/>
        </authorList>
    </citation>
    <scope>NUCLEOTIDE SEQUENCE</scope>
    <source>
        <strain evidence="2">London</strain>
    </source>
</reference>
<evidence type="ECO:0000313" key="2">
    <source>
        <dbReference type="Proteomes" id="UP000015104"/>
    </source>
</evidence>
<keyword evidence="2" id="KW-1185">Reference proteome</keyword>
<dbReference type="AlphaFoldDB" id="T1JTB1"/>
<evidence type="ECO:0000313" key="1">
    <source>
        <dbReference type="EnsemblMetazoa" id="tetur01g13480.1"/>
    </source>
</evidence>
<proteinExistence type="predicted"/>
<reference evidence="1" key="2">
    <citation type="submission" date="2015-06" db="UniProtKB">
        <authorList>
            <consortium name="EnsemblMetazoa"/>
        </authorList>
    </citation>
    <scope>IDENTIFICATION</scope>
</reference>